<dbReference type="Pfam" id="PF00011">
    <property type="entry name" value="HSP20"/>
    <property type="match status" value="1"/>
</dbReference>
<protein>
    <submittedName>
        <fullName evidence="5">Hsp20/alpha crystallin family protein</fullName>
    </submittedName>
</protein>
<dbReference type="EMBL" id="SZQL01000005">
    <property type="protein sequence ID" value="TKK69348.1"/>
    <property type="molecule type" value="Genomic_DNA"/>
</dbReference>
<dbReference type="InterPro" id="IPR002068">
    <property type="entry name" value="A-crystallin/Hsp20_dom"/>
</dbReference>
<evidence type="ECO:0000313" key="6">
    <source>
        <dbReference type="Proteomes" id="UP000305848"/>
    </source>
</evidence>
<feature type="domain" description="SHSP" evidence="4">
    <location>
        <begin position="29"/>
        <end position="143"/>
    </location>
</feature>
<dbReference type="Gene3D" id="2.60.40.790">
    <property type="match status" value="1"/>
</dbReference>
<gene>
    <name evidence="5" type="ORF">FC093_08510</name>
</gene>
<evidence type="ECO:0000256" key="2">
    <source>
        <dbReference type="RuleBase" id="RU003616"/>
    </source>
</evidence>
<evidence type="ECO:0000256" key="1">
    <source>
        <dbReference type="PROSITE-ProRule" id="PRU00285"/>
    </source>
</evidence>
<dbReference type="InterPro" id="IPR031107">
    <property type="entry name" value="Small_HSP"/>
</dbReference>
<dbReference type="AlphaFoldDB" id="A0A4U3L2T7"/>
<evidence type="ECO:0000313" key="5">
    <source>
        <dbReference type="EMBL" id="TKK69348.1"/>
    </source>
</evidence>
<dbReference type="InterPro" id="IPR008978">
    <property type="entry name" value="HSP20-like_chaperone"/>
</dbReference>
<dbReference type="CDD" id="cd06464">
    <property type="entry name" value="ACD_sHsps-like"/>
    <property type="match status" value="1"/>
</dbReference>
<name>A0A4U3L2T7_9BACT</name>
<dbReference type="RefSeq" id="WP_137261343.1">
    <property type="nucleotide sequence ID" value="NZ_SZQL01000005.1"/>
</dbReference>
<feature type="region of interest" description="Disordered" evidence="3">
    <location>
        <begin position="73"/>
        <end position="103"/>
    </location>
</feature>
<comment type="similarity">
    <text evidence="1 2">Belongs to the small heat shock protein (HSP20) family.</text>
</comment>
<dbReference type="SUPFAM" id="SSF49764">
    <property type="entry name" value="HSP20-like chaperones"/>
    <property type="match status" value="1"/>
</dbReference>
<dbReference type="PANTHER" id="PTHR11527">
    <property type="entry name" value="HEAT-SHOCK PROTEIN 20 FAMILY MEMBER"/>
    <property type="match status" value="1"/>
</dbReference>
<dbReference type="Proteomes" id="UP000305848">
    <property type="component" value="Unassembled WGS sequence"/>
</dbReference>
<evidence type="ECO:0000259" key="4">
    <source>
        <dbReference type="PROSITE" id="PS01031"/>
    </source>
</evidence>
<evidence type="ECO:0000256" key="3">
    <source>
        <dbReference type="SAM" id="MobiDB-lite"/>
    </source>
</evidence>
<keyword evidence="6" id="KW-1185">Reference proteome</keyword>
<dbReference type="PROSITE" id="PS01031">
    <property type="entry name" value="SHSP"/>
    <property type="match status" value="1"/>
</dbReference>
<sequence>MNNLARRNRDVNPWRDFLNLDDFFGGAMSGRNAQLPAVNISENDKSYHVEVVAPGFKKEDFKVKVDDDILTISAETKTENTEEGQNKEYSRHEYSSSSFTRSFQLPDNVKDDSISATYQDGILKLEMPKSEQQQKATKEIAVS</sequence>
<organism evidence="5 6">
    <name type="scientific">Ilyomonas limi</name>
    <dbReference type="NCBI Taxonomy" id="2575867"/>
    <lineage>
        <taxon>Bacteria</taxon>
        <taxon>Pseudomonadati</taxon>
        <taxon>Bacteroidota</taxon>
        <taxon>Chitinophagia</taxon>
        <taxon>Chitinophagales</taxon>
        <taxon>Chitinophagaceae</taxon>
        <taxon>Ilyomonas</taxon>
    </lineage>
</organism>
<proteinExistence type="inferred from homology"/>
<comment type="caution">
    <text evidence="5">The sequence shown here is derived from an EMBL/GenBank/DDBJ whole genome shotgun (WGS) entry which is preliminary data.</text>
</comment>
<reference evidence="5 6" key="1">
    <citation type="submission" date="2019-05" db="EMBL/GenBank/DDBJ databases">
        <title>Panacibacter sp. strain 17mud1-8 Genome sequencing and assembly.</title>
        <authorList>
            <person name="Chhetri G."/>
        </authorList>
    </citation>
    <scope>NUCLEOTIDE SEQUENCE [LARGE SCALE GENOMIC DNA]</scope>
    <source>
        <strain evidence="5 6">17mud1-8</strain>
    </source>
</reference>
<dbReference type="OrthoDB" id="9814487at2"/>
<feature type="compositionally biased region" description="Basic and acidic residues" evidence="3">
    <location>
        <begin position="76"/>
        <end position="94"/>
    </location>
</feature>
<accession>A0A4U3L2T7</accession>